<dbReference type="Gene3D" id="3.40.50.300">
    <property type="entry name" value="P-loop containing nucleotide triphosphate hydrolases"/>
    <property type="match status" value="1"/>
</dbReference>
<dbReference type="InterPro" id="IPR027417">
    <property type="entry name" value="P-loop_NTPase"/>
</dbReference>
<dbReference type="Gene3D" id="3.30.420.240">
    <property type="match status" value="1"/>
</dbReference>
<accession>A0A6M3KZA3</accession>
<reference evidence="1" key="1">
    <citation type="submission" date="2020-03" db="EMBL/GenBank/DDBJ databases">
        <title>The deep terrestrial virosphere.</title>
        <authorList>
            <person name="Holmfeldt K."/>
            <person name="Nilsson E."/>
            <person name="Simone D."/>
            <person name="Lopez-Fernandez M."/>
            <person name="Wu X."/>
            <person name="de Brujin I."/>
            <person name="Lundin D."/>
            <person name="Andersson A."/>
            <person name="Bertilsson S."/>
            <person name="Dopson M."/>
        </authorList>
    </citation>
    <scope>NUCLEOTIDE SEQUENCE</scope>
    <source>
        <strain evidence="1">MM415B02077</strain>
    </source>
</reference>
<organism evidence="1">
    <name type="scientific">viral metagenome</name>
    <dbReference type="NCBI Taxonomy" id="1070528"/>
    <lineage>
        <taxon>unclassified sequences</taxon>
        <taxon>metagenomes</taxon>
        <taxon>organismal metagenomes</taxon>
    </lineage>
</organism>
<dbReference type="EMBL" id="MT142636">
    <property type="protein sequence ID" value="QJA86468.1"/>
    <property type="molecule type" value="Genomic_DNA"/>
</dbReference>
<evidence type="ECO:0000313" key="1">
    <source>
        <dbReference type="EMBL" id="QJA86468.1"/>
    </source>
</evidence>
<dbReference type="AlphaFoldDB" id="A0A6M3KZA3"/>
<gene>
    <name evidence="1" type="ORF">MM415B02077_0009</name>
</gene>
<protein>
    <submittedName>
        <fullName evidence="1">Putative terminase</fullName>
    </submittedName>
</protein>
<sequence length="564" mass="64354">MKTDTKPLETWEEIVESGDWMRLWERNIWDWGMPAELRIQYQKLRRLMVQRWVGINAERRAKCRAGCAEDPVGWVNDWVWTTDPRNLDVGLEADIPLDMWPEQEKFAEWLLDHMRIDPKTFRGGGVIEKTRDAGATWLICALFLHRWLFAPSGFIGGLGSRKGDLVYKRGDPDSLFEKIRFMVSYLPNWMLPRGFNINKHFKGFLLENPENGNVIRGEAGESIGRGGRATMYLVDEAAKVHEDKETDASLSQTCRVQFWLSTPSKRGMQCEFAKKRHSGRFPVYILDWKDDPRKSAAWYTAEEANYGYNPTLIARELGRSYVTAGEQVAVPPIWIQDTMLVDLPRTKLRIAGLDVADGGGDLNVLVIRAGPVVLHIEAWAGIDTTETARRALRVCKEWHVSMLAFDAIGVGAGVRATMRREAKKYEIVALPVKVNKATSATEYDGQPANELYKNLKAELWFRLRRRAERTSRWYRSTVGEVDISEDAPVRWMAMLQLPKGCHELSSELGLVRYYTGEDTLIRIESKKALASRGIKSPDYAEALTLSEACYVVESEAEWLKRMAA</sequence>
<name>A0A6M3KZA3_9ZZZZ</name>
<proteinExistence type="predicted"/>